<keyword evidence="2" id="KW-1185">Reference proteome</keyword>
<dbReference type="PANTHER" id="PTHR37748:SF1">
    <property type="entry name" value="PROTEIN, PUTATIVE-RELATED"/>
    <property type="match status" value="1"/>
</dbReference>
<protein>
    <submittedName>
        <fullName evidence="1">Uncharacterized protein</fullName>
    </submittedName>
</protein>
<gene>
    <name evidence="1" type="ORF">VNO78_13092</name>
</gene>
<dbReference type="Proteomes" id="UP001386955">
    <property type="component" value="Unassembled WGS sequence"/>
</dbReference>
<name>A0AAN9SNU9_PSOTE</name>
<dbReference type="EMBL" id="JAYMYS010000003">
    <property type="protein sequence ID" value="KAK7401540.1"/>
    <property type="molecule type" value="Genomic_DNA"/>
</dbReference>
<reference evidence="1 2" key="1">
    <citation type="submission" date="2024-01" db="EMBL/GenBank/DDBJ databases">
        <title>The genomes of 5 underutilized Papilionoideae crops provide insights into root nodulation and disease resistanc.</title>
        <authorList>
            <person name="Jiang F."/>
        </authorList>
    </citation>
    <scope>NUCLEOTIDE SEQUENCE [LARGE SCALE GENOMIC DNA]</scope>
    <source>
        <strain evidence="1">DUOXIRENSHENG_FW03</strain>
        <tissue evidence="1">Leaves</tissue>
    </source>
</reference>
<comment type="caution">
    <text evidence="1">The sequence shown here is derived from an EMBL/GenBank/DDBJ whole genome shotgun (WGS) entry which is preliminary data.</text>
</comment>
<dbReference type="PANTHER" id="PTHR37748">
    <property type="entry name" value="PROTEIN, PUTATIVE-RELATED"/>
    <property type="match status" value="1"/>
</dbReference>
<dbReference type="AlphaFoldDB" id="A0AAN9SNU9"/>
<sequence length="159" mass="17355">MALVSSFFNCFTSSGQVCDYAEGSKLKSASSEKPKTKPKSKGAPIVVSYFPVNHYPSRFFNDGLTKICGKHTAVRNVSNSAAKFYGTDHSYVVNSLQLFAKSSSNVRFCHAIHSYVQINHSYLWSYILLAPEVVIEIFQIADTTLATSPASIGISCNAP</sequence>
<proteinExistence type="predicted"/>
<evidence type="ECO:0000313" key="2">
    <source>
        <dbReference type="Proteomes" id="UP001386955"/>
    </source>
</evidence>
<accession>A0AAN9SNU9</accession>
<organism evidence="1 2">
    <name type="scientific">Psophocarpus tetragonolobus</name>
    <name type="common">Winged bean</name>
    <name type="synonym">Dolichos tetragonolobus</name>
    <dbReference type="NCBI Taxonomy" id="3891"/>
    <lineage>
        <taxon>Eukaryota</taxon>
        <taxon>Viridiplantae</taxon>
        <taxon>Streptophyta</taxon>
        <taxon>Embryophyta</taxon>
        <taxon>Tracheophyta</taxon>
        <taxon>Spermatophyta</taxon>
        <taxon>Magnoliopsida</taxon>
        <taxon>eudicotyledons</taxon>
        <taxon>Gunneridae</taxon>
        <taxon>Pentapetalae</taxon>
        <taxon>rosids</taxon>
        <taxon>fabids</taxon>
        <taxon>Fabales</taxon>
        <taxon>Fabaceae</taxon>
        <taxon>Papilionoideae</taxon>
        <taxon>50 kb inversion clade</taxon>
        <taxon>NPAAA clade</taxon>
        <taxon>indigoferoid/millettioid clade</taxon>
        <taxon>Phaseoleae</taxon>
        <taxon>Psophocarpus</taxon>
    </lineage>
</organism>
<evidence type="ECO:0000313" key="1">
    <source>
        <dbReference type="EMBL" id="KAK7401540.1"/>
    </source>
</evidence>